<dbReference type="EMBL" id="DS113338">
    <property type="protein sequence ID" value="EAY10437.1"/>
    <property type="molecule type" value="Genomic_DNA"/>
</dbReference>
<keyword evidence="2" id="KW-1185">Reference proteome</keyword>
<dbReference type="Proteomes" id="UP000001542">
    <property type="component" value="Unassembled WGS sequence"/>
</dbReference>
<evidence type="ECO:0000313" key="1">
    <source>
        <dbReference type="EMBL" id="EAY10437.1"/>
    </source>
</evidence>
<dbReference type="AlphaFoldDB" id="A2EA97"/>
<dbReference type="VEuPathDB" id="TrichDB:TVAGG3_0167470"/>
<gene>
    <name evidence="1" type="ORF">TVAG_271280</name>
</gene>
<evidence type="ECO:0000313" key="2">
    <source>
        <dbReference type="Proteomes" id="UP000001542"/>
    </source>
</evidence>
<accession>A2EA97</accession>
<dbReference type="InParanoid" id="A2EA97"/>
<sequence length="147" mass="17034">MSEHHLKFFKIQQFVDDVKKQNKTAKRLLICLPQTLRQGKYGYSASPIMIFVDKQKYTNEGLANLLKFEKIAINIPDHFSARINLDKTKSYCLYVDLTKTTKRKDKKYNPVELKTMGKNLLKAAIKPVEEIDIEDEAEEIDVDPEAL</sequence>
<reference evidence="1" key="1">
    <citation type="submission" date="2006-10" db="EMBL/GenBank/DDBJ databases">
        <authorList>
            <person name="Amadeo P."/>
            <person name="Zhao Q."/>
            <person name="Wortman J."/>
            <person name="Fraser-Liggett C."/>
            <person name="Carlton J."/>
        </authorList>
    </citation>
    <scope>NUCLEOTIDE SEQUENCE</scope>
    <source>
        <strain evidence="1">G3</strain>
    </source>
</reference>
<protein>
    <submittedName>
        <fullName evidence="1">Uncharacterized protein</fullName>
    </submittedName>
</protein>
<dbReference type="KEGG" id="tva:4768371"/>
<dbReference type="VEuPathDB" id="TrichDB:TVAG_604580"/>
<proteinExistence type="predicted"/>
<organism evidence="1 2">
    <name type="scientific">Trichomonas vaginalis (strain ATCC PRA-98 / G3)</name>
    <dbReference type="NCBI Taxonomy" id="412133"/>
    <lineage>
        <taxon>Eukaryota</taxon>
        <taxon>Metamonada</taxon>
        <taxon>Parabasalia</taxon>
        <taxon>Trichomonadida</taxon>
        <taxon>Trichomonadidae</taxon>
        <taxon>Trichomonas</taxon>
    </lineage>
</organism>
<name>A2EA97_TRIV3</name>
<reference evidence="1" key="2">
    <citation type="journal article" date="2007" name="Science">
        <title>Draft genome sequence of the sexually transmitted pathogen Trichomonas vaginalis.</title>
        <authorList>
            <person name="Carlton J.M."/>
            <person name="Hirt R.P."/>
            <person name="Silva J.C."/>
            <person name="Delcher A.L."/>
            <person name="Schatz M."/>
            <person name="Zhao Q."/>
            <person name="Wortman J.R."/>
            <person name="Bidwell S.L."/>
            <person name="Alsmark U.C.M."/>
            <person name="Besteiro S."/>
            <person name="Sicheritz-Ponten T."/>
            <person name="Noel C.J."/>
            <person name="Dacks J.B."/>
            <person name="Foster P.G."/>
            <person name="Simillion C."/>
            <person name="Van de Peer Y."/>
            <person name="Miranda-Saavedra D."/>
            <person name="Barton G.J."/>
            <person name="Westrop G.D."/>
            <person name="Mueller S."/>
            <person name="Dessi D."/>
            <person name="Fiori P.L."/>
            <person name="Ren Q."/>
            <person name="Paulsen I."/>
            <person name="Zhang H."/>
            <person name="Bastida-Corcuera F.D."/>
            <person name="Simoes-Barbosa A."/>
            <person name="Brown M.T."/>
            <person name="Hayes R.D."/>
            <person name="Mukherjee M."/>
            <person name="Okumura C.Y."/>
            <person name="Schneider R."/>
            <person name="Smith A.J."/>
            <person name="Vanacova S."/>
            <person name="Villalvazo M."/>
            <person name="Haas B.J."/>
            <person name="Pertea M."/>
            <person name="Feldblyum T.V."/>
            <person name="Utterback T.R."/>
            <person name="Shu C.L."/>
            <person name="Osoegawa K."/>
            <person name="de Jong P.J."/>
            <person name="Hrdy I."/>
            <person name="Horvathova L."/>
            <person name="Zubacova Z."/>
            <person name="Dolezal P."/>
            <person name="Malik S.B."/>
            <person name="Logsdon J.M. Jr."/>
            <person name="Henze K."/>
            <person name="Gupta A."/>
            <person name="Wang C.C."/>
            <person name="Dunne R.L."/>
            <person name="Upcroft J.A."/>
            <person name="Upcroft P."/>
            <person name="White O."/>
            <person name="Salzberg S.L."/>
            <person name="Tang P."/>
            <person name="Chiu C.-H."/>
            <person name="Lee Y.-S."/>
            <person name="Embley T.M."/>
            <person name="Coombs G.H."/>
            <person name="Mottram J.C."/>
            <person name="Tachezy J."/>
            <person name="Fraser-Liggett C.M."/>
            <person name="Johnson P.J."/>
        </authorList>
    </citation>
    <scope>NUCLEOTIDE SEQUENCE [LARGE SCALE GENOMIC DNA]</scope>
    <source>
        <strain evidence="1">G3</strain>
    </source>
</reference>